<protein>
    <submittedName>
        <fullName evidence="1">Uncharacterized protein</fullName>
    </submittedName>
</protein>
<dbReference type="AlphaFoldDB" id="K2NE14"/>
<dbReference type="Proteomes" id="UP000007350">
    <property type="component" value="Unassembled WGS sequence"/>
</dbReference>
<sequence length="41" mass="4246">FFFFVPCVSYGRGDGPGHGTTSFCGEGRVVEKCGEGTRGGS</sequence>
<evidence type="ECO:0000313" key="2">
    <source>
        <dbReference type="Proteomes" id="UP000007350"/>
    </source>
</evidence>
<proteinExistence type="predicted"/>
<feature type="non-terminal residue" evidence="1">
    <location>
        <position position="1"/>
    </location>
</feature>
<evidence type="ECO:0000313" key="1">
    <source>
        <dbReference type="EMBL" id="EKF33161.1"/>
    </source>
</evidence>
<accession>K2NE14</accession>
<reference evidence="1 2" key="1">
    <citation type="journal article" date="2012" name="BMC Genomics">
        <title>Comparative genomic analysis of human infective Trypanosoma cruzi lineages with the bat-restricted subspecies T. cruzi marinkellei.</title>
        <authorList>
            <person name="Franzen O."/>
            <person name="Talavera-Lopez C."/>
            <person name="Ochaya S."/>
            <person name="Butler C.E."/>
            <person name="Messenger L.A."/>
            <person name="Lewis M.D."/>
            <person name="Llewellyn M.S."/>
            <person name="Marinkelle C.J."/>
            <person name="Tyler K.M."/>
            <person name="Miles M.A."/>
            <person name="Andersson B."/>
        </authorList>
    </citation>
    <scope>NUCLEOTIDE SEQUENCE [LARGE SCALE GENOMIC DNA]</scope>
    <source>
        <strain evidence="1 2">B7</strain>
    </source>
</reference>
<name>K2NE14_TRYCR</name>
<keyword evidence="2" id="KW-1185">Reference proteome</keyword>
<gene>
    <name evidence="1" type="ORF">MOQ_002976</name>
</gene>
<organism evidence="1 2">
    <name type="scientific">Trypanosoma cruzi marinkellei</name>
    <dbReference type="NCBI Taxonomy" id="85056"/>
    <lineage>
        <taxon>Eukaryota</taxon>
        <taxon>Discoba</taxon>
        <taxon>Euglenozoa</taxon>
        <taxon>Kinetoplastea</taxon>
        <taxon>Metakinetoplastina</taxon>
        <taxon>Trypanosomatida</taxon>
        <taxon>Trypanosomatidae</taxon>
        <taxon>Trypanosoma</taxon>
        <taxon>Schizotrypanum</taxon>
    </lineage>
</organism>
<comment type="caution">
    <text evidence="1">The sequence shown here is derived from an EMBL/GenBank/DDBJ whole genome shotgun (WGS) entry which is preliminary data.</text>
</comment>
<dbReference type="EMBL" id="AHKC01009398">
    <property type="protein sequence ID" value="EKF33161.1"/>
    <property type="molecule type" value="Genomic_DNA"/>
</dbReference>